<name>A0ABV1IDD9_9ACTN</name>
<dbReference type="Gene3D" id="3.10.530.10">
    <property type="entry name" value="CPE0013-like"/>
    <property type="match status" value="1"/>
</dbReference>
<dbReference type="PANTHER" id="PTHR39450">
    <property type="entry name" value="MOLYBDOPTERIN OXIDOREDUCTASE, 4FE-4S CLUSTER-BINDING SUBUNIT"/>
    <property type="match status" value="1"/>
</dbReference>
<accession>A0ABV1IDD9</accession>
<proteinExistence type="predicted"/>
<dbReference type="PANTHER" id="PTHR39450:SF1">
    <property type="entry name" value="DUF1667 DOMAIN-CONTAINING PROTEIN"/>
    <property type="match status" value="1"/>
</dbReference>
<dbReference type="RefSeq" id="WP_349181260.1">
    <property type="nucleotide sequence ID" value="NZ_JBBNGS010000002.1"/>
</dbReference>
<comment type="caution">
    <text evidence="1">The sequence shown here is derived from an EMBL/GenBank/DDBJ whole genome shotgun (WGS) entry which is preliminary data.</text>
</comment>
<organism evidence="1 2">
    <name type="scientific">Paratractidigestivibacter faecalis</name>
    <dbReference type="NCBI Taxonomy" id="2292441"/>
    <lineage>
        <taxon>Bacteria</taxon>
        <taxon>Bacillati</taxon>
        <taxon>Actinomycetota</taxon>
        <taxon>Coriobacteriia</taxon>
        <taxon>Coriobacteriales</taxon>
        <taxon>Atopobiaceae</taxon>
        <taxon>Paratractidigestivibacter</taxon>
    </lineage>
</organism>
<reference evidence="1 2" key="1">
    <citation type="submission" date="2024-04" db="EMBL/GenBank/DDBJ databases">
        <title>Human intestinal bacterial collection.</title>
        <authorList>
            <person name="Pauvert C."/>
            <person name="Hitch T.C.A."/>
            <person name="Clavel T."/>
        </authorList>
    </citation>
    <scope>NUCLEOTIDE SEQUENCE [LARGE SCALE GENOMIC DNA]</scope>
    <source>
        <strain evidence="1 2">CLA-AA-H197</strain>
    </source>
</reference>
<dbReference type="Pfam" id="PF07892">
    <property type="entry name" value="DUF1667"/>
    <property type="match status" value="1"/>
</dbReference>
<dbReference type="InterPro" id="IPR012460">
    <property type="entry name" value="DUF1667"/>
</dbReference>
<protein>
    <submittedName>
        <fullName evidence="1">DUF1667 domain-containing protein</fullName>
    </submittedName>
</protein>
<dbReference type="EMBL" id="JBBNGS010000002">
    <property type="protein sequence ID" value="MEQ2636914.1"/>
    <property type="molecule type" value="Genomic_DNA"/>
</dbReference>
<evidence type="ECO:0000313" key="2">
    <source>
        <dbReference type="Proteomes" id="UP001478817"/>
    </source>
</evidence>
<dbReference type="SUPFAM" id="SSF160148">
    <property type="entry name" value="CPE0013-like"/>
    <property type="match status" value="1"/>
</dbReference>
<evidence type="ECO:0000313" key="1">
    <source>
        <dbReference type="EMBL" id="MEQ2636914.1"/>
    </source>
</evidence>
<sequence>MSDVRRLTCIRCPRGCQLEAVVEGGSVALVTGNACPRGAAYAADEVCHPMRCVTTTVAVDGSPLDAVVSVRTPDDVPREKVTDVVAALSGVRLASPVHVGDVVLADVCGTGVNVVATREA</sequence>
<dbReference type="Proteomes" id="UP001478817">
    <property type="component" value="Unassembled WGS sequence"/>
</dbReference>
<keyword evidence="2" id="KW-1185">Reference proteome</keyword>
<dbReference type="InterPro" id="IPR036593">
    <property type="entry name" value="CPE0013-like_sf"/>
</dbReference>
<gene>
    <name evidence="1" type="ORF">AAAT05_00895</name>
</gene>